<sequence>ADVFHRLQIQSPPCISEHRYIGGSTKLFLFCSSSTPSASDWHAVHQATQTISPRLDIRFIIPRPRPRPTTRSARGTS</sequence>
<organism evidence="1 2">
    <name type="scientific">Mycena rosella</name>
    <name type="common">Pink bonnet</name>
    <name type="synonym">Agaricus rosellus</name>
    <dbReference type="NCBI Taxonomy" id="1033263"/>
    <lineage>
        <taxon>Eukaryota</taxon>
        <taxon>Fungi</taxon>
        <taxon>Dikarya</taxon>
        <taxon>Basidiomycota</taxon>
        <taxon>Agaricomycotina</taxon>
        <taxon>Agaricomycetes</taxon>
        <taxon>Agaricomycetidae</taxon>
        <taxon>Agaricales</taxon>
        <taxon>Marasmiineae</taxon>
        <taxon>Mycenaceae</taxon>
        <taxon>Mycena</taxon>
    </lineage>
</organism>
<evidence type="ECO:0000313" key="1">
    <source>
        <dbReference type="EMBL" id="KAJ7662435.1"/>
    </source>
</evidence>
<keyword evidence="2" id="KW-1185">Reference proteome</keyword>
<reference evidence="1" key="1">
    <citation type="submission" date="2023-03" db="EMBL/GenBank/DDBJ databases">
        <title>Massive genome expansion in bonnet fungi (Mycena s.s.) driven by repeated elements and novel gene families across ecological guilds.</title>
        <authorList>
            <consortium name="Lawrence Berkeley National Laboratory"/>
            <person name="Harder C.B."/>
            <person name="Miyauchi S."/>
            <person name="Viragh M."/>
            <person name="Kuo A."/>
            <person name="Thoen E."/>
            <person name="Andreopoulos B."/>
            <person name="Lu D."/>
            <person name="Skrede I."/>
            <person name="Drula E."/>
            <person name="Henrissat B."/>
            <person name="Morin E."/>
            <person name="Kohler A."/>
            <person name="Barry K."/>
            <person name="LaButti K."/>
            <person name="Morin E."/>
            <person name="Salamov A."/>
            <person name="Lipzen A."/>
            <person name="Mereny Z."/>
            <person name="Hegedus B."/>
            <person name="Baldrian P."/>
            <person name="Stursova M."/>
            <person name="Weitz H."/>
            <person name="Taylor A."/>
            <person name="Grigoriev I.V."/>
            <person name="Nagy L.G."/>
            <person name="Martin F."/>
            <person name="Kauserud H."/>
        </authorList>
    </citation>
    <scope>NUCLEOTIDE SEQUENCE</scope>
    <source>
        <strain evidence="1">CBHHK067</strain>
    </source>
</reference>
<name>A0AAD7CTQ8_MYCRO</name>
<protein>
    <submittedName>
        <fullName evidence="1">Uncharacterized protein</fullName>
    </submittedName>
</protein>
<comment type="caution">
    <text evidence="1">The sequence shown here is derived from an EMBL/GenBank/DDBJ whole genome shotgun (WGS) entry which is preliminary data.</text>
</comment>
<gene>
    <name evidence="1" type="ORF">B0H17DRAFT_1337033</name>
</gene>
<dbReference type="Proteomes" id="UP001221757">
    <property type="component" value="Unassembled WGS sequence"/>
</dbReference>
<dbReference type="EMBL" id="JARKIE010000240">
    <property type="protein sequence ID" value="KAJ7662435.1"/>
    <property type="molecule type" value="Genomic_DNA"/>
</dbReference>
<evidence type="ECO:0000313" key="2">
    <source>
        <dbReference type="Proteomes" id="UP001221757"/>
    </source>
</evidence>
<feature type="non-terminal residue" evidence="1">
    <location>
        <position position="1"/>
    </location>
</feature>
<dbReference type="AlphaFoldDB" id="A0AAD7CTQ8"/>
<proteinExistence type="predicted"/>
<accession>A0AAD7CTQ8</accession>